<dbReference type="InterPro" id="IPR010909">
    <property type="entry name" value="PLAC"/>
</dbReference>
<feature type="region of interest" description="Disordered" evidence="6">
    <location>
        <begin position="773"/>
        <end position="844"/>
    </location>
</feature>
<evidence type="ECO:0000313" key="8">
    <source>
        <dbReference type="EMBL" id="GFO35808.1"/>
    </source>
</evidence>
<dbReference type="InterPro" id="IPR045371">
    <property type="entry name" value="ADAMTS_CR_3"/>
</dbReference>
<evidence type="ECO:0000256" key="6">
    <source>
        <dbReference type="SAM" id="MobiDB-lite"/>
    </source>
</evidence>
<comment type="subcellular location">
    <subcellularLocation>
        <location evidence="1">Secreted</location>
    </subcellularLocation>
</comment>
<feature type="compositionally biased region" description="Basic and acidic residues" evidence="6">
    <location>
        <begin position="833"/>
        <end position="844"/>
    </location>
</feature>
<dbReference type="InterPro" id="IPR000884">
    <property type="entry name" value="TSP1_rpt"/>
</dbReference>
<dbReference type="InterPro" id="IPR013273">
    <property type="entry name" value="ADAMTS/ADAMTS-like"/>
</dbReference>
<accession>A0AAV4CV88</accession>
<dbReference type="GO" id="GO:0005576">
    <property type="term" value="C:extracellular region"/>
    <property type="evidence" value="ECO:0007669"/>
    <property type="project" value="UniProtKB-SubCell"/>
</dbReference>
<feature type="region of interest" description="Disordered" evidence="6">
    <location>
        <begin position="279"/>
        <end position="400"/>
    </location>
</feature>
<dbReference type="PANTHER" id="PTHR13723:SF316">
    <property type="entry name" value="LONELY HEART, ISOFORM A"/>
    <property type="match status" value="1"/>
</dbReference>
<dbReference type="GO" id="GO:0030198">
    <property type="term" value="P:extracellular matrix organization"/>
    <property type="evidence" value="ECO:0007669"/>
    <property type="project" value="InterPro"/>
</dbReference>
<dbReference type="Pfam" id="PF08686">
    <property type="entry name" value="PLAC"/>
    <property type="match status" value="1"/>
</dbReference>
<dbReference type="Pfam" id="PF19236">
    <property type="entry name" value="ADAMTS_CR_3"/>
    <property type="match status" value="1"/>
</dbReference>
<keyword evidence="5" id="KW-1015">Disulfide bond</keyword>
<dbReference type="FunFam" id="2.60.120.830:FF:000001">
    <property type="entry name" value="A disintegrin and metalloproteinase with thrombospondin motifs 1"/>
    <property type="match status" value="1"/>
</dbReference>
<evidence type="ECO:0000259" key="7">
    <source>
        <dbReference type="PROSITE" id="PS50900"/>
    </source>
</evidence>
<feature type="compositionally biased region" description="Basic and acidic residues" evidence="6">
    <location>
        <begin position="344"/>
        <end position="380"/>
    </location>
</feature>
<evidence type="ECO:0000256" key="1">
    <source>
        <dbReference type="ARBA" id="ARBA00004613"/>
    </source>
</evidence>
<organism evidence="8 9">
    <name type="scientific">Plakobranchus ocellatus</name>
    <dbReference type="NCBI Taxonomy" id="259542"/>
    <lineage>
        <taxon>Eukaryota</taxon>
        <taxon>Metazoa</taxon>
        <taxon>Spiralia</taxon>
        <taxon>Lophotrochozoa</taxon>
        <taxon>Mollusca</taxon>
        <taxon>Gastropoda</taxon>
        <taxon>Heterobranchia</taxon>
        <taxon>Euthyneura</taxon>
        <taxon>Panpulmonata</taxon>
        <taxon>Sacoglossa</taxon>
        <taxon>Placobranchoidea</taxon>
        <taxon>Plakobranchidae</taxon>
        <taxon>Plakobranchus</taxon>
    </lineage>
</organism>
<dbReference type="PROSITE" id="PS50900">
    <property type="entry name" value="PLAC"/>
    <property type="match status" value="1"/>
</dbReference>
<protein>
    <submittedName>
        <fullName evidence="8">Thrombospondin type-1 domain-containing protein 4-like isoform x1</fullName>
    </submittedName>
</protein>
<comment type="caution">
    <text evidence="8">The sequence shown here is derived from an EMBL/GenBank/DDBJ whole genome shotgun (WGS) entry which is preliminary data.</text>
</comment>
<keyword evidence="3" id="KW-0732">Signal</keyword>
<dbReference type="PANTHER" id="PTHR13723">
    <property type="entry name" value="ADAMTS A DISINTEGRIN AND METALLOPROTEASE WITH THROMBOSPONDIN MOTIFS PROTEASE"/>
    <property type="match status" value="1"/>
</dbReference>
<feature type="domain" description="PLAC" evidence="7">
    <location>
        <begin position="837"/>
        <end position="876"/>
    </location>
</feature>
<keyword evidence="9" id="KW-1185">Reference proteome</keyword>
<keyword evidence="4" id="KW-0677">Repeat</keyword>
<dbReference type="Proteomes" id="UP000735302">
    <property type="component" value="Unassembled WGS sequence"/>
</dbReference>
<dbReference type="GO" id="GO:0031012">
    <property type="term" value="C:extracellular matrix"/>
    <property type="evidence" value="ECO:0007669"/>
    <property type="project" value="TreeGrafter"/>
</dbReference>
<name>A0AAV4CV88_9GAST</name>
<dbReference type="InterPro" id="IPR010294">
    <property type="entry name" value="ADAMTS_spacer1"/>
</dbReference>
<proteinExistence type="predicted"/>
<dbReference type="EMBL" id="BLXT01007004">
    <property type="protein sequence ID" value="GFO35808.1"/>
    <property type="molecule type" value="Genomic_DNA"/>
</dbReference>
<dbReference type="Pfam" id="PF19030">
    <property type="entry name" value="TSP1_ADAMTS"/>
    <property type="match status" value="5"/>
</dbReference>
<feature type="region of interest" description="Disordered" evidence="6">
    <location>
        <begin position="436"/>
        <end position="455"/>
    </location>
</feature>
<reference evidence="8 9" key="1">
    <citation type="journal article" date="2021" name="Elife">
        <title>Chloroplast acquisition without the gene transfer in kleptoplastic sea slugs, Plakobranchus ocellatus.</title>
        <authorList>
            <person name="Maeda T."/>
            <person name="Takahashi S."/>
            <person name="Yoshida T."/>
            <person name="Shimamura S."/>
            <person name="Takaki Y."/>
            <person name="Nagai Y."/>
            <person name="Toyoda A."/>
            <person name="Suzuki Y."/>
            <person name="Arimoto A."/>
            <person name="Ishii H."/>
            <person name="Satoh N."/>
            <person name="Nishiyama T."/>
            <person name="Hasebe M."/>
            <person name="Maruyama T."/>
            <person name="Minagawa J."/>
            <person name="Obokata J."/>
            <person name="Shigenobu S."/>
        </authorList>
    </citation>
    <scope>NUCLEOTIDE SEQUENCE [LARGE SCALE GENOMIC DNA]</scope>
</reference>
<keyword evidence="2" id="KW-0964">Secreted</keyword>
<dbReference type="Gene3D" id="2.20.100.10">
    <property type="entry name" value="Thrombospondin type-1 (TSP1) repeat"/>
    <property type="match status" value="4"/>
</dbReference>
<dbReference type="Gene3D" id="2.60.120.830">
    <property type="match status" value="1"/>
</dbReference>
<dbReference type="SMART" id="SM00209">
    <property type="entry name" value="TSP1"/>
    <property type="match status" value="5"/>
</dbReference>
<dbReference type="AlphaFoldDB" id="A0AAV4CV88"/>
<evidence type="ECO:0000256" key="4">
    <source>
        <dbReference type="ARBA" id="ARBA00022737"/>
    </source>
</evidence>
<dbReference type="FunFam" id="2.20.100.10:FF:000005">
    <property type="entry name" value="ADAM metallopeptidase with thrombospondin type 1 motif 9"/>
    <property type="match status" value="1"/>
</dbReference>
<dbReference type="PROSITE" id="PS50092">
    <property type="entry name" value="TSP1"/>
    <property type="match status" value="5"/>
</dbReference>
<sequence length="880" mass="99058">MSGYMFGSALDKWRHGNGDLSWRRLAGVHGRDGQNVVKAVVTEQLTGSDDVIDTQDRSNEYRWRECSKHNQISYGGTRYRWVPYINEAAPCELSCKSIGYGYYARFNSSVADEVICNEENTAMCMGGECVESGCDDVLNSRAVLDRCGVCNGDGTTCELMKGIFTRTHLTHRGYNIVTTIPAGARSINVTELRRSRNYLALSTPRGYFLNGQMRLRSTGTVHGAGTTFTYSRSSGPQCPGDCLTAPGPLNSSLRVELIYFGRNPGIMYEYTIPREYNRNRNTIRSETTSRRTSTRDPVQPPYRDSSGSTARRLKLVARRIPPPTYVPVTRGARNQELEYSDASARSRDRPSTDRRRAYNDRRRSSYAHRGDRTGRGDRSRSIRRQQPPTLIKPNDPYKNRYAEARSTTRYKPYSSSSSSATFPKVIRTNQIIQAPTRNRGAPSRSAPSRYGNKINNKRTNRLYGYRNDYRLYKWKISGFTPCSEPCGGGFQQTRVVCVKSDSQVEVIEENCDPTVAPEVTTVVCNTEPCKPSWTVSDWSPCSVSCGRGLQKRSVDCKQRISPRLTIKVTPSNCPRLRPPYRQYCQMDPCFKWNISDWGECSTMCGFGQRTRSVTCVDADGAQVSERLCPRLKPEAEEICDKGSCAQGWFHTKWSQECSAECGRGFYTRQVYCSASDGSSLDEKKCSSAKTKPRERKRCKAARPCGGQWFAGAWSSCSKSCGTGVRTREIKCIDSAFSPSADCDKNSKPSRRQSCNTQPCEEVTSTAFITETPTMMFTKDSLNRTSDNSTESAKSVGEVNNSTIATTSTSQLQRDISPQSRRQGVTRSQVANKRNPDDKSDCQDLDEPRRCKMVKQARLCRYPIYSRRCCRTCRSLHRYPH</sequence>
<evidence type="ECO:0000256" key="2">
    <source>
        <dbReference type="ARBA" id="ARBA00022525"/>
    </source>
</evidence>
<evidence type="ECO:0000256" key="3">
    <source>
        <dbReference type="ARBA" id="ARBA00022729"/>
    </source>
</evidence>
<dbReference type="InterPro" id="IPR036383">
    <property type="entry name" value="TSP1_rpt_sf"/>
</dbReference>
<feature type="compositionally biased region" description="Polar residues" evidence="6">
    <location>
        <begin position="782"/>
        <end position="831"/>
    </location>
</feature>
<evidence type="ECO:0000313" key="9">
    <source>
        <dbReference type="Proteomes" id="UP000735302"/>
    </source>
</evidence>
<dbReference type="SUPFAM" id="SSF82895">
    <property type="entry name" value="TSP-1 type 1 repeat"/>
    <property type="match status" value="4"/>
</dbReference>
<gene>
    <name evidence="8" type="ORF">PoB_006231300</name>
</gene>
<evidence type="ECO:0000256" key="5">
    <source>
        <dbReference type="ARBA" id="ARBA00023157"/>
    </source>
</evidence>
<dbReference type="InterPro" id="IPR050439">
    <property type="entry name" value="ADAMTS_ADAMTS-like"/>
</dbReference>
<dbReference type="Pfam" id="PF05986">
    <property type="entry name" value="ADAMTS_spacer1"/>
    <property type="match status" value="1"/>
</dbReference>
<dbReference type="PRINTS" id="PR01857">
    <property type="entry name" value="ADAMTSFAMILY"/>
</dbReference>